<evidence type="ECO:0000313" key="1">
    <source>
        <dbReference type="EMBL" id="KAF4674083.1"/>
    </source>
</evidence>
<sequence>MLLKVYLLAHERTPAGQYYVTRRRRRVAHWCVVTNWKDFESEGRVNITVVCYDEGRTMLSGVLRLQEDSSDRYEVTEKGEGEYKSFIDLVMTRCHVSLYRVRKPRDLFTFNYYPVSNLLVTSINHTRATMEAGECP</sequence>
<gene>
    <name evidence="1" type="ORF">FOL47_009762</name>
</gene>
<keyword evidence="2" id="KW-1185">Reference proteome</keyword>
<comment type="caution">
    <text evidence="1">The sequence shown here is derived from an EMBL/GenBank/DDBJ whole genome shotgun (WGS) entry which is preliminary data.</text>
</comment>
<dbReference type="Proteomes" id="UP000591131">
    <property type="component" value="Unassembled WGS sequence"/>
</dbReference>
<organism evidence="1 2">
    <name type="scientific">Perkinsus chesapeaki</name>
    <name type="common">Clam parasite</name>
    <name type="synonym">Perkinsus andrewsi</name>
    <dbReference type="NCBI Taxonomy" id="330153"/>
    <lineage>
        <taxon>Eukaryota</taxon>
        <taxon>Sar</taxon>
        <taxon>Alveolata</taxon>
        <taxon>Perkinsozoa</taxon>
        <taxon>Perkinsea</taxon>
        <taxon>Perkinsida</taxon>
        <taxon>Perkinsidae</taxon>
        <taxon>Perkinsus</taxon>
    </lineage>
</organism>
<dbReference type="EMBL" id="JAAPAO010000070">
    <property type="protein sequence ID" value="KAF4674083.1"/>
    <property type="molecule type" value="Genomic_DNA"/>
</dbReference>
<evidence type="ECO:0000313" key="2">
    <source>
        <dbReference type="Proteomes" id="UP000591131"/>
    </source>
</evidence>
<dbReference type="AlphaFoldDB" id="A0A7J6MR78"/>
<name>A0A7J6MR78_PERCH</name>
<accession>A0A7J6MR78</accession>
<proteinExistence type="predicted"/>
<reference evidence="1 2" key="1">
    <citation type="submission" date="2020-04" db="EMBL/GenBank/DDBJ databases">
        <title>Perkinsus chesapeaki whole genome sequence.</title>
        <authorList>
            <person name="Bogema D.R."/>
        </authorList>
    </citation>
    <scope>NUCLEOTIDE SEQUENCE [LARGE SCALE GENOMIC DNA]</scope>
    <source>
        <strain evidence="1">ATCC PRA-425</strain>
    </source>
</reference>
<protein>
    <submittedName>
        <fullName evidence="1">Uncharacterized protein</fullName>
    </submittedName>
</protein>